<reference evidence="2" key="1">
    <citation type="submission" date="2023-12" db="EMBL/GenBank/DDBJ databases">
        <title>Genome assembly of Anisodus tanguticus.</title>
        <authorList>
            <person name="Wang Y.-J."/>
        </authorList>
    </citation>
    <scope>NUCLEOTIDE SEQUENCE</scope>
    <source>
        <strain evidence="2">KB-2021</strain>
        <tissue evidence="2">Leaf</tissue>
    </source>
</reference>
<dbReference type="Pfam" id="PF24758">
    <property type="entry name" value="LRR_At5g56370"/>
    <property type="match status" value="1"/>
</dbReference>
<proteinExistence type="predicted"/>
<name>A0AAE1USE9_9SOLA</name>
<feature type="domain" description="F-box/LRR-repeat protein 15/At3g58940/PEG3-like LRR" evidence="1">
    <location>
        <begin position="6"/>
        <end position="63"/>
    </location>
</feature>
<evidence type="ECO:0000313" key="2">
    <source>
        <dbReference type="EMBL" id="KAK4341407.1"/>
    </source>
</evidence>
<gene>
    <name evidence="2" type="ORF">RND71_039908</name>
</gene>
<comment type="caution">
    <text evidence="2">The sequence shown here is derived from an EMBL/GenBank/DDBJ whole genome shotgun (WGS) entry which is preliminary data.</text>
</comment>
<evidence type="ECO:0000313" key="3">
    <source>
        <dbReference type="Proteomes" id="UP001291623"/>
    </source>
</evidence>
<dbReference type="AlphaFoldDB" id="A0AAE1USE9"/>
<evidence type="ECO:0000259" key="1">
    <source>
        <dbReference type="Pfam" id="PF24758"/>
    </source>
</evidence>
<organism evidence="2 3">
    <name type="scientific">Anisodus tanguticus</name>
    <dbReference type="NCBI Taxonomy" id="243964"/>
    <lineage>
        <taxon>Eukaryota</taxon>
        <taxon>Viridiplantae</taxon>
        <taxon>Streptophyta</taxon>
        <taxon>Embryophyta</taxon>
        <taxon>Tracheophyta</taxon>
        <taxon>Spermatophyta</taxon>
        <taxon>Magnoliopsida</taxon>
        <taxon>eudicotyledons</taxon>
        <taxon>Gunneridae</taxon>
        <taxon>Pentapetalae</taxon>
        <taxon>asterids</taxon>
        <taxon>lamiids</taxon>
        <taxon>Solanales</taxon>
        <taxon>Solanaceae</taxon>
        <taxon>Solanoideae</taxon>
        <taxon>Hyoscyameae</taxon>
        <taxon>Anisodus</taxon>
    </lineage>
</organism>
<dbReference type="InterPro" id="IPR055411">
    <property type="entry name" value="LRR_FXL15/At3g58940/PEG3-like"/>
</dbReference>
<dbReference type="EMBL" id="JAVYJV010000022">
    <property type="protein sequence ID" value="KAK4341407.1"/>
    <property type="molecule type" value="Genomic_DNA"/>
</dbReference>
<protein>
    <recommendedName>
        <fullName evidence="1">F-box/LRR-repeat protein 15/At3g58940/PEG3-like LRR domain-containing protein</fullName>
    </recommendedName>
</protein>
<accession>A0AAE1USE9</accession>
<sequence>MVIAWKSLKSIKLEDMVVVDPEIVNLLSSCPALETMVFHKVGGFRRLKINSSKVKCLSLERYWLDDDGSGRDRSFEKFSPYLQQLELSRDFHDFKCSLVDVSYVVDAKITLDITCIKDLEDNPDEDSDDEEDSCSDYHQGFKTLVQDYLQKLSCATELTFGTLFTQVMCILQFKGVPIPELKCKYLALKLHLEKFNLYGAAGLLQASPLVETLNIEMENQPVTSSNFFFLHHLCNEALTTPPAAKLFLKENTDIFNYH</sequence>
<dbReference type="Proteomes" id="UP001291623">
    <property type="component" value="Unassembled WGS sequence"/>
</dbReference>
<keyword evidence="3" id="KW-1185">Reference proteome</keyword>